<reference evidence="7 8" key="1">
    <citation type="submission" date="2018-11" db="EMBL/GenBank/DDBJ databases">
        <title>Genomic Encyclopedia of Type Strains, Phase IV (KMG-IV): sequencing the most valuable type-strain genomes for metagenomic binning, comparative biology and taxonomic classification.</title>
        <authorList>
            <person name="Goeker M."/>
        </authorList>
    </citation>
    <scope>NUCLEOTIDE SEQUENCE [LARGE SCALE GENOMIC DNA]</scope>
    <source>
        <strain evidence="7 8">DSM 5900</strain>
    </source>
</reference>
<keyword evidence="4" id="KW-0843">Virulence</keyword>
<dbReference type="InterPro" id="IPR012334">
    <property type="entry name" value="Pectin_lyas_fold"/>
</dbReference>
<dbReference type="GO" id="GO:0016020">
    <property type="term" value="C:membrane"/>
    <property type="evidence" value="ECO:0007669"/>
    <property type="project" value="UniProtKB-SubCell"/>
</dbReference>
<keyword evidence="5" id="KW-0472">Membrane</keyword>
<keyword evidence="3" id="KW-0677">Repeat</keyword>
<name>A0A3N1LY19_9PROT</name>
<dbReference type="InterPro" id="IPR006626">
    <property type="entry name" value="PbH1"/>
</dbReference>
<dbReference type="Proteomes" id="UP000278222">
    <property type="component" value="Unassembled WGS sequence"/>
</dbReference>
<evidence type="ECO:0000256" key="3">
    <source>
        <dbReference type="ARBA" id="ARBA00022737"/>
    </source>
</evidence>
<dbReference type="Gene3D" id="2.150.10.10">
    <property type="entry name" value="Serralysin-like metalloprotease, C-terminal"/>
    <property type="match status" value="2"/>
</dbReference>
<dbReference type="InterPro" id="IPR003995">
    <property type="entry name" value="RTX_toxin_determinant-A"/>
</dbReference>
<accession>A0A3N1LY19</accession>
<evidence type="ECO:0000256" key="6">
    <source>
        <dbReference type="SAM" id="MobiDB-lite"/>
    </source>
</evidence>
<dbReference type="SMART" id="SM00710">
    <property type="entry name" value="PbH1"/>
    <property type="match status" value="13"/>
</dbReference>
<evidence type="ECO:0000256" key="4">
    <source>
        <dbReference type="ARBA" id="ARBA00023026"/>
    </source>
</evidence>
<protein>
    <submittedName>
        <fullName evidence="7">Uncharacterized protein</fullName>
    </submittedName>
</protein>
<dbReference type="SUPFAM" id="SSF51120">
    <property type="entry name" value="beta-Roll"/>
    <property type="match status" value="2"/>
</dbReference>
<evidence type="ECO:0000313" key="7">
    <source>
        <dbReference type="EMBL" id="ROQ00104.1"/>
    </source>
</evidence>
<sequence>MATILVDANGGGAFTTISAAIAAAEANDTIQIAAGTYAENVVVSKSLTIVGLGEPGGVVIQGTIAADNSIPEGTSLFEWIKTQTAYTGSAGAGITVAANDVTIENLSIDGFLHGIALQTNSGLTVEDVDITNAIIGIHRDTTFEVTDFDLIGGSISDGVIGINVAAASDDGSFDDILIDGTSFDRLAYKGIYFEQLSNAVIENISMEDVGDFGRPRPFGNPAGPSGVAVDFNMKYGDYENITLRDFDLTNVGDSDRDGQDSVPNAFGGAIVIRARIDGSYASDPASLDGVTVEGGSIDGTSVAFRIGEPTKPDDGSENIYVNNVTISGATIAEYANVTDQPLTVDGTPDADTITTSPDSTGMFVIDGKGGHDSIEGGPAADTLKGDAGADSLFGGNGADRLEGGAGSDLLSGDDGIDTAVFGAGATITFSGGQWLVTDSGGTDTLSGVEKVEVDGKTFILVDTMGAAIQSVGAALSMAGGGETLLLADGSYTGILNLVVDKSVTIEGAGAGAIIDGQLSELNDSYTSSTFDLFETDSSIVAAGDAFRISADNVTLRDITIREYTNAVALSGGDSIRLEDVILEDNFQGIRKGTQVESTGFAMVGGEIRDGGAGMTIFSDSAAGSFTNVLIQDVKVTDMLSKGFYFEELSQATISGVEMDNVGEFGRGPDTALFNAGLGQFGTGIDINLKYGAYSDILIEDFTFTDVGTSSGGGTPHAGGGAIQVKARDDASSYNTNPATLDGVTIRNGSIDGTSTAIRLGEPGKVNNTPTDVLVQNVTISGAVSGALDNRTLATLTVQGTVGSDTLDVNSAATGKFNVDGSNGPDNLEGGPGNDTLAGGPGADTVTASLGSDQFTGGAGSDLVFIDPAQLAAGPKAALTFLDLTTGEGIDLSAVTDPTEVASSTLATTLAQGQYTVNVTQVGDDWHHVVELGLDTVAGADIAITLVAEESMAGTLADDRLTFAPDVPAVPSYTDYLFSWSPRHIVALAEGTEDGFTNTTIVSSPGAGWVLAGTGDFDDDGDDDLLWWNGSLGGAAWSEVDGVSAGAANWIGAPGAGFSVAEIVDVDGDGTDDVVWTNGDRTQAVVGDGVTLSFTSVTLTNPNWKFAGVGSLDGGGNRLVWVNDDPDEFGVVTTPTTTHVGATFYGVHPGAGWTLSDIDDLGGDGRDDLIWLKNGDTDVAVTAFNGIATSGYTAAVGDPGGAWTYLGHGDFGGSVDGMLWFDEASSAAIIKPLTTNGTTGALEAGANDWLGGPGDGWTFDRIFNADGIGGDEILWFNEAFGGYAIQRDPLDFGSADWIGNVVATDPERVAFQVDLSPGVGWSFAGYGDFDGDMEDDILWWNATAQGAAWSPVTDGQVGSAAWIGAPAFGYTIDGIMDVDGDDTDDIVWVNASRSTALVSDGASITGNAVTMGANYTFSGVADVDGGGNKLVWAYELGGTVGMALSPIGTSTGATWYAGHPGVGWDLIEVADFLGDGNADFLWFNDSLNAAAFTAHPGAVTQWFGAPGSTWSLEETGDLNGDGTIDLLWQNSVDSAIAITTLQEDTATGGIEHDSETWIGSYGSGWAIDRLVDIDGDGANEVLWFNAGLAGYAIQHDAFSLGSLSWLGALTPQQAANIETWQLDSWKVQATADFVLDV</sequence>
<dbReference type="SUPFAM" id="SSF69318">
    <property type="entry name" value="Integrin alpha N-terminal domain"/>
    <property type="match status" value="2"/>
</dbReference>
<dbReference type="Pfam" id="PF00353">
    <property type="entry name" value="HemolysinCabind"/>
    <property type="match status" value="2"/>
</dbReference>
<comment type="subcellular location">
    <subcellularLocation>
        <location evidence="1">Membrane</location>
    </subcellularLocation>
</comment>
<comment type="caution">
    <text evidence="7">The sequence shown here is derived from an EMBL/GenBank/DDBJ whole genome shotgun (WGS) entry which is preliminary data.</text>
</comment>
<evidence type="ECO:0000313" key="8">
    <source>
        <dbReference type="Proteomes" id="UP000278222"/>
    </source>
</evidence>
<evidence type="ECO:0000256" key="2">
    <source>
        <dbReference type="ARBA" id="ARBA00022656"/>
    </source>
</evidence>
<dbReference type="InterPro" id="IPR001343">
    <property type="entry name" value="Hemolysn_Ca-bd"/>
</dbReference>
<dbReference type="GO" id="GO:0090729">
    <property type="term" value="F:toxin activity"/>
    <property type="evidence" value="ECO:0007669"/>
    <property type="project" value="UniProtKB-KW"/>
</dbReference>
<evidence type="ECO:0000256" key="5">
    <source>
        <dbReference type="ARBA" id="ARBA00023136"/>
    </source>
</evidence>
<dbReference type="PRINTS" id="PR00313">
    <property type="entry name" value="CABNDNGRPT"/>
</dbReference>
<dbReference type="EMBL" id="RJKX01000013">
    <property type="protein sequence ID" value="ROQ00104.1"/>
    <property type="molecule type" value="Genomic_DNA"/>
</dbReference>
<dbReference type="RefSeq" id="WP_123689420.1">
    <property type="nucleotide sequence ID" value="NZ_AP019700.1"/>
</dbReference>
<dbReference type="InterPro" id="IPR018511">
    <property type="entry name" value="Hemolysin-typ_Ca-bd_CS"/>
</dbReference>
<keyword evidence="2" id="KW-0800">Toxin</keyword>
<proteinExistence type="predicted"/>
<dbReference type="GO" id="GO:0005576">
    <property type="term" value="C:extracellular region"/>
    <property type="evidence" value="ECO:0007669"/>
    <property type="project" value="InterPro"/>
</dbReference>
<dbReference type="InterPro" id="IPR028994">
    <property type="entry name" value="Integrin_alpha_N"/>
</dbReference>
<dbReference type="PANTHER" id="PTHR46580">
    <property type="entry name" value="SENSOR KINASE-RELATED"/>
    <property type="match status" value="1"/>
</dbReference>
<organism evidence="7 8">
    <name type="scientific">Stella humosa</name>
    <dbReference type="NCBI Taxonomy" id="94"/>
    <lineage>
        <taxon>Bacteria</taxon>
        <taxon>Pseudomonadati</taxon>
        <taxon>Pseudomonadota</taxon>
        <taxon>Alphaproteobacteria</taxon>
        <taxon>Rhodospirillales</taxon>
        <taxon>Stellaceae</taxon>
        <taxon>Stella</taxon>
    </lineage>
</organism>
<dbReference type="PRINTS" id="PR01488">
    <property type="entry name" value="RTXTOXINA"/>
</dbReference>
<dbReference type="PROSITE" id="PS00330">
    <property type="entry name" value="HEMOLYSIN_CALCIUM"/>
    <property type="match status" value="3"/>
</dbReference>
<gene>
    <name evidence="7" type="ORF">EDC65_1900</name>
</gene>
<dbReference type="OrthoDB" id="7227972at2"/>
<evidence type="ECO:0000256" key="1">
    <source>
        <dbReference type="ARBA" id="ARBA00004370"/>
    </source>
</evidence>
<dbReference type="Gene3D" id="2.160.20.10">
    <property type="entry name" value="Single-stranded right-handed beta-helix, Pectin lyase-like"/>
    <property type="match status" value="1"/>
</dbReference>
<dbReference type="InterPro" id="IPR011049">
    <property type="entry name" value="Serralysin-like_metalloprot_C"/>
</dbReference>
<dbReference type="SUPFAM" id="SSF51126">
    <property type="entry name" value="Pectin lyase-like"/>
    <property type="match status" value="2"/>
</dbReference>
<dbReference type="InterPro" id="IPR011050">
    <property type="entry name" value="Pectin_lyase_fold/virulence"/>
</dbReference>
<feature type="region of interest" description="Disordered" evidence="6">
    <location>
        <begin position="817"/>
        <end position="842"/>
    </location>
</feature>
<dbReference type="PANTHER" id="PTHR46580:SF2">
    <property type="entry name" value="MAM DOMAIN-CONTAINING PROTEIN"/>
    <property type="match status" value="1"/>
</dbReference>
<dbReference type="GO" id="GO:0005509">
    <property type="term" value="F:calcium ion binding"/>
    <property type="evidence" value="ECO:0007669"/>
    <property type="project" value="InterPro"/>
</dbReference>
<keyword evidence="8" id="KW-1185">Reference proteome</keyword>